<dbReference type="EC" id="3.4.-.-" evidence="21"/>
<dbReference type="InterPro" id="IPR053975">
    <property type="entry name" value="PFF1_C"/>
</dbReference>
<dbReference type="PROSITE" id="PS51194">
    <property type="entry name" value="HELICASE_CTER"/>
    <property type="match status" value="1"/>
</dbReference>
<evidence type="ECO:0000256" key="16">
    <source>
        <dbReference type="ARBA" id="ARBA00023242"/>
    </source>
</evidence>
<keyword evidence="4 21" id="KW-0645">Protease</keyword>
<keyword evidence="10 21" id="KW-0862">Zinc</keyword>
<dbReference type="CDD" id="cd18004">
    <property type="entry name" value="DEXHc_RAD54"/>
    <property type="match status" value="1"/>
</dbReference>
<keyword evidence="9" id="KW-0347">Helicase</keyword>
<evidence type="ECO:0000256" key="18">
    <source>
        <dbReference type="ARBA" id="ARBA00047995"/>
    </source>
</evidence>
<dbReference type="Pfam" id="PF00271">
    <property type="entry name" value="Helicase_C"/>
    <property type="match status" value="1"/>
</dbReference>
<dbReference type="Pfam" id="PF22250">
    <property type="entry name" value="PFF1_C"/>
    <property type="match status" value="1"/>
</dbReference>
<evidence type="ECO:0000256" key="22">
    <source>
        <dbReference type="SAM" id="MobiDB-lite"/>
    </source>
</evidence>
<evidence type="ECO:0000256" key="17">
    <source>
        <dbReference type="ARBA" id="ARBA00023254"/>
    </source>
</evidence>
<feature type="transmembrane region" description="Helical" evidence="23">
    <location>
        <begin position="1226"/>
        <end position="1246"/>
    </location>
</feature>
<evidence type="ECO:0000256" key="15">
    <source>
        <dbReference type="ARBA" id="ARBA00023204"/>
    </source>
</evidence>
<dbReference type="PANTHER" id="PTHR45629:SF7">
    <property type="entry name" value="DNA EXCISION REPAIR PROTEIN ERCC-6-RELATED"/>
    <property type="match status" value="1"/>
</dbReference>
<dbReference type="PROSITE" id="PS51192">
    <property type="entry name" value="HELICASE_ATP_BIND_1"/>
    <property type="match status" value="1"/>
</dbReference>
<keyword evidence="23" id="KW-0472">Membrane</keyword>
<evidence type="ECO:0000256" key="2">
    <source>
        <dbReference type="ARBA" id="ARBA00007025"/>
    </source>
</evidence>
<dbReference type="SUPFAM" id="SSF53187">
    <property type="entry name" value="Zn-dependent exopeptidases"/>
    <property type="match status" value="1"/>
</dbReference>
<comment type="subunit">
    <text evidence="20">Interacts with RAD51 and DMC1.</text>
</comment>
<dbReference type="GO" id="GO:0003677">
    <property type="term" value="F:DNA binding"/>
    <property type="evidence" value="ECO:0007669"/>
    <property type="project" value="UniProtKB-KW"/>
</dbReference>
<comment type="similarity">
    <text evidence="2">Belongs to the SNF2/RAD54 helicase family.</text>
</comment>
<keyword evidence="8 21" id="KW-0378">Hydrolase</keyword>
<keyword evidence="7" id="KW-0227">DNA damage</keyword>
<evidence type="ECO:0000256" key="5">
    <source>
        <dbReference type="ARBA" id="ARBA00022723"/>
    </source>
</evidence>
<dbReference type="InterPro" id="IPR053976">
    <property type="entry name" value="PFF1_TM"/>
</dbReference>
<dbReference type="Pfam" id="PF04389">
    <property type="entry name" value="Peptidase_M28"/>
    <property type="match status" value="1"/>
</dbReference>
<keyword evidence="16" id="KW-0539">Nucleus</keyword>
<dbReference type="CDD" id="cd18793">
    <property type="entry name" value="SF2_C_SNF"/>
    <property type="match status" value="1"/>
</dbReference>
<dbReference type="InterPro" id="IPR038718">
    <property type="entry name" value="SNF2-like_sf"/>
</dbReference>
<evidence type="ECO:0000256" key="14">
    <source>
        <dbReference type="ARBA" id="ARBA00023172"/>
    </source>
</evidence>
<dbReference type="GO" id="GO:0000724">
    <property type="term" value="P:double-strand break repair via homologous recombination"/>
    <property type="evidence" value="ECO:0007669"/>
    <property type="project" value="TreeGrafter"/>
</dbReference>
<dbReference type="EMBL" id="JAWIZZ010000045">
    <property type="protein sequence ID" value="KAK5780045.1"/>
    <property type="molecule type" value="Genomic_DNA"/>
</dbReference>
<comment type="function">
    <text evidence="19">Involved in the recombinational repair of double-strand breaks (DSB) in DNA during mitosis and meiosis. Has DNA dependent ATPase activity. Promotes D-loop (displacement loop) formation with RAD51 recombinase. Modifies the topology of double-stranded DNA during the D-loop reaction to facilitate the invasion of the homologous duplex molecule by the initiating single-stranded DNA substrate. Required for adaptation from G2/M checkpoint arrest induced by a double strand break, by participating in monitoring the extent of single-stranded DNA produced by resection of DNA ends. This role is distinct from its roles in recombination. Promotes colocalization of RAD51 and DMC1 during meiotic recombination. Involved in crossover interference.</text>
</comment>
<evidence type="ECO:0000256" key="9">
    <source>
        <dbReference type="ARBA" id="ARBA00022806"/>
    </source>
</evidence>
<dbReference type="InterPro" id="IPR007484">
    <property type="entry name" value="Peptidase_M28"/>
</dbReference>
<keyword evidence="23" id="KW-1133">Transmembrane helix</keyword>
<feature type="domain" description="Helicase ATP-binding" evidence="24">
    <location>
        <begin position="290"/>
        <end position="481"/>
    </location>
</feature>
<evidence type="ECO:0000256" key="12">
    <source>
        <dbReference type="ARBA" id="ARBA00022843"/>
    </source>
</evidence>
<evidence type="ECO:0000313" key="27">
    <source>
        <dbReference type="Proteomes" id="UP001306508"/>
    </source>
</evidence>
<evidence type="ECO:0000256" key="21">
    <source>
        <dbReference type="RuleBase" id="RU361240"/>
    </source>
</evidence>
<dbReference type="GO" id="GO:0008233">
    <property type="term" value="F:peptidase activity"/>
    <property type="evidence" value="ECO:0007669"/>
    <property type="project" value="UniProtKB-KW"/>
</dbReference>
<evidence type="ECO:0000256" key="8">
    <source>
        <dbReference type="ARBA" id="ARBA00022801"/>
    </source>
</evidence>
<dbReference type="Pfam" id="PF00176">
    <property type="entry name" value="SNF2-rel_dom"/>
    <property type="match status" value="1"/>
</dbReference>
<dbReference type="SMART" id="SM00487">
    <property type="entry name" value="DEXDc"/>
    <property type="match status" value="1"/>
</dbReference>
<dbReference type="InterPro" id="IPR049730">
    <property type="entry name" value="SNF2/RAD54-like_C"/>
</dbReference>
<keyword evidence="13" id="KW-0238">DNA-binding</keyword>
<gene>
    <name evidence="26" type="ORF">RI543_002585</name>
</gene>
<comment type="caution">
    <text evidence="26">The sequence shown here is derived from an EMBL/GenBank/DDBJ whole genome shotgun (WGS) entry which is preliminary data.</text>
</comment>
<dbReference type="InterPro" id="IPR027417">
    <property type="entry name" value="P-loop_NTPase"/>
</dbReference>
<keyword evidence="27" id="KW-1185">Reference proteome</keyword>
<keyword evidence="5 21" id="KW-0479">Metal-binding</keyword>
<dbReference type="Gene3D" id="3.40.50.300">
    <property type="entry name" value="P-loop containing nucleotide triphosphate hydrolases"/>
    <property type="match status" value="1"/>
</dbReference>
<dbReference type="Gene3D" id="3.40.50.10810">
    <property type="entry name" value="Tandem AAA-ATPase domain"/>
    <property type="match status" value="1"/>
</dbReference>
<feature type="region of interest" description="Disordered" evidence="22">
    <location>
        <begin position="1359"/>
        <end position="1395"/>
    </location>
</feature>
<feature type="transmembrane region" description="Helical" evidence="23">
    <location>
        <begin position="1432"/>
        <end position="1450"/>
    </location>
</feature>
<dbReference type="Pfam" id="PF22251">
    <property type="entry name" value="PFF1_TM"/>
    <property type="match status" value="1"/>
</dbReference>
<feature type="transmembrane region" description="Helical" evidence="23">
    <location>
        <begin position="1298"/>
        <end position="1318"/>
    </location>
</feature>
<keyword evidence="12" id="KW-0832">Ubl conjugation</keyword>
<keyword evidence="3" id="KW-1017">Isopeptide bond</keyword>
<evidence type="ECO:0000256" key="13">
    <source>
        <dbReference type="ARBA" id="ARBA00023125"/>
    </source>
</evidence>
<dbReference type="Proteomes" id="UP001306508">
    <property type="component" value="Unassembled WGS sequence"/>
</dbReference>
<feature type="transmembrane region" description="Helical" evidence="23">
    <location>
        <begin position="1324"/>
        <end position="1346"/>
    </location>
</feature>
<feature type="transmembrane region" description="Helical" evidence="23">
    <location>
        <begin position="1470"/>
        <end position="1489"/>
    </location>
</feature>
<evidence type="ECO:0000256" key="10">
    <source>
        <dbReference type="ARBA" id="ARBA00022833"/>
    </source>
</evidence>
<feature type="transmembrane region" description="Helical" evidence="23">
    <location>
        <begin position="1266"/>
        <end position="1286"/>
    </location>
</feature>
<dbReference type="PANTHER" id="PTHR45629">
    <property type="entry name" value="SNF2/RAD54 FAMILY MEMBER"/>
    <property type="match status" value="1"/>
</dbReference>
<evidence type="ECO:0000313" key="26">
    <source>
        <dbReference type="EMBL" id="KAK5780045.1"/>
    </source>
</evidence>
<keyword evidence="14" id="KW-0233">DNA recombination</keyword>
<dbReference type="SMART" id="SM00490">
    <property type="entry name" value="HELICc"/>
    <property type="match status" value="1"/>
</dbReference>
<reference evidence="27" key="1">
    <citation type="submission" date="2023-07" db="EMBL/GenBank/DDBJ databases">
        <title>A draft genome of Kazachstania heterogenica Y-27499.</title>
        <authorList>
            <person name="Donic C."/>
            <person name="Kralova J.S."/>
            <person name="Fidel L."/>
            <person name="Ben-Dor S."/>
            <person name="Jung S."/>
        </authorList>
    </citation>
    <scope>NUCLEOTIDE SEQUENCE [LARGE SCALE GENOMIC DNA]</scope>
    <source>
        <strain evidence="27">Y27499</strain>
    </source>
</reference>
<sequence length="1760" mass="201682">MIPLPKYENKPFKPPRRINTNYVTKKDLPTKKIQSKISTQSLTNVVSNLNNSLNNVQCFTMMHRKFSNKKIKTWTGDGYAIYKKLSENKLVFYDESGQYMTSLIVTRDDESRILDTVFKSKGWEFQIDYRLVKNDELMNLQELLRGNNKQENSVINETKPSMHASSSGISKSNVSVSQLFNQSTVKSFKSVIKKSEVYTPLSLQTNRKVAFTNNNLNTKHYKPVFDITKILNPIIMNKCKEADVDVIVDPFLGKLLRKHQQEGVKFIYDCLLGLQQSNTTDIPIDKSLLLEYDSDISGCLLADDMGLGKTLMTITIIWTLLKQTPFASKVECSQSGVPLNGLCKKVLIVCPVTLIGNWVKEFHKWLGMNKVGVLTLSSHNTVDMDKTAVKNFLRVQKSYQVLIVGYEKLLNLSNELQCKKGSPMNVDLLVCDEGHRLKNSTSKILNVLKELDIKRKILLSGTPIQNDLTEFYTIADFINPGIFGSFQFFKKRFIIPISKARETSNSFNEDIQELGEERSKELIEITKRFTLRRTNDILHKYLPPKTDIIVFCKPTQIQLSAFYTILQESQLDFSHMTMNSSLGLITLMKKICNSPSLLQNDSYYNSMINNNETKAKYGHIIDSGKLKVLISLLEQIQKETSNEKVVIVSNYTQTLDIIENILHSRQMSLSRLDGSTPQKLRDSIVATFNRSKSIFAFLLSSKSGGVGLNLIGASRLILFDNDWNPSVDLQAMSRIHRQGQERPCYIYRLVTTGCIDEKILQRQLMKHSLSQKFLDSEKKKINYKDNLFSQEDLKDLFTILTDTKSNTHDLICSCEGEGTGFLNRKESLNITDHVVSKEGDCKQEHKMKLTQWTSGLEVKKIMENLQSQEKNKQTKFIKEFDSPIPIRPYLERSWNYLQDITFSFHPYTSRDNDRVHDYIWNRVNEITHDVNYAELQDDMHNESYSLCKQQDVFNISSTRTRVIYFESSNILVKLEGKDPSLSALLLSSHFDSVPTSHGATDDGKGVASMLALLEYYSLNQPRRTLIFNFNNDEEFGLLGASHFLNHEWSSLVEYFINLEGMGTGSKAVMFRTSDIDTARIYKDAVKIQPFGNSIFQEGFNRRVLSSETDYKVYVNAGYRGWDIAFYKPRDLYHTKNDDIKHTSKEALWNMLFISWQLSSFLSKMDDVSSFNNNPAIYFDIMGLYFFTLSGYDLFIINFILIIVSPLLLIVLYILTKNKHQLHNSNIVTWLRLPFCVTIAIGSINVTEVFMRDMNPFIVFRHSYTPLFTLLLEFLLIILIIDPIIAFFWPDDKIKDINLIEITAVFWLVMLYTTVSLYLSEYQNTGVYLFTLIFVGLSLTLFVKFMATLLYKIAPKNTSIVSSSRSTSGSSYDSTIQGQNSEEVEETSRTSVSNSVEDERAPLIDTVPDLYQENEASSKIQTTPKITRSQYEWTIQLVIIFLILLITYQSILQVLDATSQTVIGSNKSLDIVWDILFLGTIILGLLYSPFLNLRIELISLIIVIFLGLFVTNIFETPFTATTPLQIKFSQDLDGLVTLGGVGTNLGYIKHFVLDLPSFRQGSGWIDCDYQMQTCTYQGIPPNVIDWDSNNGEPDIMSIQVLRNDRKDGSRSKYEPIYADIMLHVKENRACSVYFNGTGSDISSVKEVIIYEDNHNKVLDTFKWSKGIEELQLHKLDFDKQYYHIGIRWFPKILSTDSLMAKDSILSKNSSDIEDIDKLGMTVICYWGEYDEEVIIDGEHRRKVPAFDELLTYAPIDYSFSR</sequence>
<dbReference type="GO" id="GO:0005524">
    <property type="term" value="F:ATP binding"/>
    <property type="evidence" value="ECO:0007669"/>
    <property type="project" value="InterPro"/>
</dbReference>
<feature type="transmembrane region" description="Helical" evidence="23">
    <location>
        <begin position="1496"/>
        <end position="1513"/>
    </location>
</feature>
<protein>
    <recommendedName>
        <fullName evidence="21">Peptide hydrolase</fullName>
        <ecNumber evidence="21">3.4.-.-</ecNumber>
    </recommendedName>
</protein>
<comment type="subcellular location">
    <subcellularLocation>
        <location evidence="1">Nucleus</location>
    </subcellularLocation>
</comment>
<keyword evidence="23" id="KW-0812">Transmembrane</keyword>
<dbReference type="Gene3D" id="1.20.120.850">
    <property type="entry name" value="SWI2/SNF2 ATPases, N-terminal domain"/>
    <property type="match status" value="1"/>
</dbReference>
<dbReference type="InterPro" id="IPR048024">
    <property type="entry name" value="Fxna-like_M28_dom"/>
</dbReference>
<keyword evidence="15" id="KW-0234">DNA repair</keyword>
<dbReference type="GO" id="GO:0003678">
    <property type="term" value="F:DNA helicase activity"/>
    <property type="evidence" value="ECO:0007669"/>
    <property type="project" value="UniProtKB-EC"/>
</dbReference>
<dbReference type="GO" id="GO:0006508">
    <property type="term" value="P:proteolysis"/>
    <property type="evidence" value="ECO:0007669"/>
    <property type="project" value="UniProtKB-KW"/>
</dbReference>
<dbReference type="InterPro" id="IPR000330">
    <property type="entry name" value="SNF2_N"/>
</dbReference>
<keyword evidence="17" id="KW-0469">Meiosis</keyword>
<dbReference type="GO" id="GO:0015616">
    <property type="term" value="F:DNA translocase activity"/>
    <property type="evidence" value="ECO:0007669"/>
    <property type="project" value="TreeGrafter"/>
</dbReference>
<keyword evidence="6" id="KW-0547">Nucleotide-binding</keyword>
<comment type="similarity">
    <text evidence="21">Belongs to the peptidase M28 family.</text>
</comment>
<evidence type="ECO:0000256" key="1">
    <source>
        <dbReference type="ARBA" id="ARBA00004123"/>
    </source>
</evidence>
<proteinExistence type="inferred from homology"/>
<evidence type="ECO:0000259" key="24">
    <source>
        <dbReference type="PROSITE" id="PS51192"/>
    </source>
</evidence>
<dbReference type="GO" id="GO:0005634">
    <property type="term" value="C:nucleus"/>
    <property type="evidence" value="ECO:0007669"/>
    <property type="project" value="UniProtKB-SubCell"/>
</dbReference>
<evidence type="ECO:0000256" key="4">
    <source>
        <dbReference type="ARBA" id="ARBA00022670"/>
    </source>
</evidence>
<dbReference type="FunFam" id="3.40.50.10810:FF:000058">
    <property type="entry name" value="RDH54p DNA-dependent ATPase"/>
    <property type="match status" value="1"/>
</dbReference>
<feature type="domain" description="Helicase C-terminal" evidence="25">
    <location>
        <begin position="628"/>
        <end position="787"/>
    </location>
</feature>
<evidence type="ECO:0000259" key="25">
    <source>
        <dbReference type="PROSITE" id="PS51194"/>
    </source>
</evidence>
<dbReference type="Gene3D" id="3.40.630.10">
    <property type="entry name" value="Zn peptidases"/>
    <property type="match status" value="1"/>
</dbReference>
<evidence type="ECO:0000256" key="23">
    <source>
        <dbReference type="SAM" id="Phobius"/>
    </source>
</evidence>
<dbReference type="GO" id="GO:0007131">
    <property type="term" value="P:reciprocal meiotic recombination"/>
    <property type="evidence" value="ECO:0007669"/>
    <property type="project" value="TreeGrafter"/>
</dbReference>
<dbReference type="CDD" id="cd03875">
    <property type="entry name" value="M28_Fxna_like"/>
    <property type="match status" value="1"/>
</dbReference>
<dbReference type="GO" id="GO:0046872">
    <property type="term" value="F:metal ion binding"/>
    <property type="evidence" value="ECO:0007669"/>
    <property type="project" value="UniProtKB-KW"/>
</dbReference>
<evidence type="ECO:0000256" key="19">
    <source>
        <dbReference type="ARBA" id="ARBA00060154"/>
    </source>
</evidence>
<feature type="compositionally biased region" description="Low complexity" evidence="22">
    <location>
        <begin position="1359"/>
        <end position="1374"/>
    </location>
</feature>
<organism evidence="26 27">
    <name type="scientific">Arxiozyma heterogenica</name>
    <dbReference type="NCBI Taxonomy" id="278026"/>
    <lineage>
        <taxon>Eukaryota</taxon>
        <taxon>Fungi</taxon>
        <taxon>Dikarya</taxon>
        <taxon>Ascomycota</taxon>
        <taxon>Saccharomycotina</taxon>
        <taxon>Saccharomycetes</taxon>
        <taxon>Saccharomycetales</taxon>
        <taxon>Saccharomycetaceae</taxon>
        <taxon>Arxiozyma</taxon>
    </lineage>
</organism>
<accession>A0AAN8A8U4</accession>
<keyword evidence="11" id="KW-0067">ATP-binding</keyword>
<evidence type="ECO:0000256" key="11">
    <source>
        <dbReference type="ARBA" id="ARBA00022840"/>
    </source>
</evidence>
<dbReference type="InterPro" id="IPR014001">
    <property type="entry name" value="Helicase_ATP-bd"/>
</dbReference>
<evidence type="ECO:0000256" key="7">
    <source>
        <dbReference type="ARBA" id="ARBA00022763"/>
    </source>
</evidence>
<dbReference type="InterPro" id="IPR001650">
    <property type="entry name" value="Helicase_C-like"/>
</dbReference>
<evidence type="ECO:0000256" key="3">
    <source>
        <dbReference type="ARBA" id="ARBA00022499"/>
    </source>
</evidence>
<evidence type="ECO:0000256" key="20">
    <source>
        <dbReference type="ARBA" id="ARBA00065350"/>
    </source>
</evidence>
<name>A0AAN8A8U4_9SACH</name>
<dbReference type="InterPro" id="IPR050496">
    <property type="entry name" value="SNF2_RAD54_helicase_repair"/>
</dbReference>
<evidence type="ECO:0000256" key="6">
    <source>
        <dbReference type="ARBA" id="ARBA00022741"/>
    </source>
</evidence>
<feature type="transmembrane region" description="Helical" evidence="23">
    <location>
        <begin position="1193"/>
        <end position="1214"/>
    </location>
</feature>
<dbReference type="SUPFAM" id="SSF52540">
    <property type="entry name" value="P-loop containing nucleoside triphosphate hydrolases"/>
    <property type="match status" value="2"/>
</dbReference>
<comment type="catalytic activity">
    <reaction evidence="18">
        <text>ATP + H2O = ADP + phosphate + H(+)</text>
        <dbReference type="Rhea" id="RHEA:13065"/>
        <dbReference type="ChEBI" id="CHEBI:15377"/>
        <dbReference type="ChEBI" id="CHEBI:15378"/>
        <dbReference type="ChEBI" id="CHEBI:30616"/>
        <dbReference type="ChEBI" id="CHEBI:43474"/>
        <dbReference type="ChEBI" id="CHEBI:456216"/>
        <dbReference type="EC" id="3.6.4.12"/>
    </reaction>
</comment>